<sequence length="41" mass="4945">LDIRNNFTDRVVRHWHRLPREVASALEMFKVRLDEALNNLV</sequence>
<evidence type="ECO:0000313" key="2">
    <source>
        <dbReference type="Proteomes" id="UP000054232"/>
    </source>
</evidence>
<dbReference type="AlphaFoldDB" id="A0A093JEG5"/>
<feature type="non-terminal residue" evidence="1">
    <location>
        <position position="41"/>
    </location>
</feature>
<reference evidence="1 2" key="1">
    <citation type="submission" date="2014-04" db="EMBL/GenBank/DDBJ databases">
        <title>Genome evolution of avian class.</title>
        <authorList>
            <person name="Zhang G."/>
            <person name="Li C."/>
        </authorList>
    </citation>
    <scope>NUCLEOTIDE SEQUENCE [LARGE SCALE GENOMIC DNA]</scope>
    <source>
        <strain evidence="1">BGI_N326</strain>
    </source>
</reference>
<organism evidence="1 2">
    <name type="scientific">Eurypyga helias</name>
    <name type="common">Sunbittern</name>
    <name type="synonym">Ardea helias</name>
    <dbReference type="NCBI Taxonomy" id="54383"/>
    <lineage>
        <taxon>Eukaryota</taxon>
        <taxon>Metazoa</taxon>
        <taxon>Chordata</taxon>
        <taxon>Craniata</taxon>
        <taxon>Vertebrata</taxon>
        <taxon>Euteleostomi</taxon>
        <taxon>Archelosauria</taxon>
        <taxon>Archosauria</taxon>
        <taxon>Dinosauria</taxon>
        <taxon>Saurischia</taxon>
        <taxon>Theropoda</taxon>
        <taxon>Coelurosauria</taxon>
        <taxon>Aves</taxon>
        <taxon>Neognathae</taxon>
        <taxon>Neoaves</taxon>
        <taxon>Phaethontimorphae</taxon>
        <taxon>Eurypygiformes</taxon>
        <taxon>Eurypygidae</taxon>
        <taxon>Eurypyga</taxon>
    </lineage>
</organism>
<dbReference type="Proteomes" id="UP000054232">
    <property type="component" value="Unassembled WGS sequence"/>
</dbReference>
<proteinExistence type="predicted"/>
<accession>A0A093JEG5</accession>
<keyword evidence="2" id="KW-1185">Reference proteome</keyword>
<gene>
    <name evidence="1" type="ORF">N326_11585</name>
</gene>
<name>A0A093JEG5_EURHL</name>
<dbReference type="EMBL" id="KK578912">
    <property type="protein sequence ID" value="KFW12348.1"/>
    <property type="molecule type" value="Genomic_DNA"/>
</dbReference>
<evidence type="ECO:0000313" key="1">
    <source>
        <dbReference type="EMBL" id="KFW12348.1"/>
    </source>
</evidence>
<feature type="non-terminal residue" evidence="1">
    <location>
        <position position="1"/>
    </location>
</feature>
<protein>
    <submittedName>
        <fullName evidence="1">Uncharacterized protein</fullName>
    </submittedName>
</protein>